<accession>A0A6G9QPX1</accession>
<sequence>MNYAPTALKMPWYLKLNNATVPSVKNNFNDLPVVKKHFTAFANSVNSIGDMLKLGKAKGFISDERIQAVLNIDTQSHAGMNLLADVIRNDFWQGYSAHINSMREQIESRYLTNMPEGLKSDFVSIAQRNLSFLQISIGINQYATYNTDELNITITPTELFLTEFDLSKYQFDNRMYDAMFSLINFTMRHQLEAPAAVNDEYEWLLEEMLDGNDDVAEKIYQYWQQHNEYFELDVEEMTKALNIESLTDTIDDIGIQPIVLHVAAADLERKINNSTNDDAIIKCFSVLEIAGQTDANIAHLYKMAKELPTESLHHATDNIGDTSMCFHALYSFNSQQEYSMAESIFERTYQTGEEPVLKLEASELGLSFLQNYFETLYMKSLIQAVL</sequence>
<geneLocation type="plasmid" evidence="1 2">
    <name>pPN3F2_1</name>
</geneLocation>
<evidence type="ECO:0000313" key="2">
    <source>
        <dbReference type="Proteomes" id="UP000502608"/>
    </source>
</evidence>
<gene>
    <name evidence="1" type="ORF">HBH39_18525</name>
</gene>
<organism evidence="1 2">
    <name type="scientific">Shewanella aestuarii</name>
    <dbReference type="NCBI Taxonomy" id="1028752"/>
    <lineage>
        <taxon>Bacteria</taxon>
        <taxon>Pseudomonadati</taxon>
        <taxon>Pseudomonadota</taxon>
        <taxon>Gammaproteobacteria</taxon>
        <taxon>Alteromonadales</taxon>
        <taxon>Shewanellaceae</taxon>
        <taxon>Shewanella</taxon>
    </lineage>
</organism>
<keyword evidence="2" id="KW-1185">Reference proteome</keyword>
<dbReference type="Proteomes" id="UP000502608">
    <property type="component" value="Plasmid pPN3F2_1"/>
</dbReference>
<dbReference type="EMBL" id="CP050314">
    <property type="protein sequence ID" value="QIR16468.1"/>
    <property type="molecule type" value="Genomic_DNA"/>
</dbReference>
<reference evidence="1 2" key="1">
    <citation type="submission" date="2020-03" db="EMBL/GenBank/DDBJ databases">
        <title>Complete genome sequence of Shewanella sp.</title>
        <authorList>
            <person name="Kim Y.-S."/>
            <person name="Kim S.-J."/>
            <person name="Jung H.-K."/>
            <person name="Kim K.-H."/>
        </authorList>
    </citation>
    <scope>NUCLEOTIDE SEQUENCE [LARGE SCALE GENOMIC DNA]</scope>
    <source>
        <strain evidence="1 2">PN3F2</strain>
        <plasmid evidence="1 2">pPN3F2_1</plasmid>
    </source>
</reference>
<proteinExistence type="predicted"/>
<protein>
    <submittedName>
        <fullName evidence="1">Uncharacterized protein</fullName>
    </submittedName>
</protein>
<evidence type="ECO:0000313" key="1">
    <source>
        <dbReference type="EMBL" id="QIR16468.1"/>
    </source>
</evidence>
<dbReference type="KEGG" id="saes:HBH39_18525"/>
<dbReference type="RefSeq" id="WP_167680299.1">
    <property type="nucleotide sequence ID" value="NZ_CP050314.1"/>
</dbReference>
<dbReference type="AlphaFoldDB" id="A0A6G9QPX1"/>
<keyword evidence="1" id="KW-0614">Plasmid</keyword>
<name>A0A6G9QPX1_9GAMM</name>